<protein>
    <submittedName>
        <fullName evidence="1">Uncharacterized protein</fullName>
    </submittedName>
</protein>
<accession>A0A834TGT6</accession>
<proteinExistence type="predicted"/>
<sequence length="21" mass="2077">MALAVTGGASTTQIIKLELCG</sequence>
<dbReference type="AlphaFoldDB" id="A0A834TGT6"/>
<keyword evidence="2" id="KW-1185">Reference proteome</keyword>
<organism evidence="1 2">
    <name type="scientific">Senna tora</name>
    <dbReference type="NCBI Taxonomy" id="362788"/>
    <lineage>
        <taxon>Eukaryota</taxon>
        <taxon>Viridiplantae</taxon>
        <taxon>Streptophyta</taxon>
        <taxon>Embryophyta</taxon>
        <taxon>Tracheophyta</taxon>
        <taxon>Spermatophyta</taxon>
        <taxon>Magnoliopsida</taxon>
        <taxon>eudicotyledons</taxon>
        <taxon>Gunneridae</taxon>
        <taxon>Pentapetalae</taxon>
        <taxon>rosids</taxon>
        <taxon>fabids</taxon>
        <taxon>Fabales</taxon>
        <taxon>Fabaceae</taxon>
        <taxon>Caesalpinioideae</taxon>
        <taxon>Cassia clade</taxon>
        <taxon>Senna</taxon>
    </lineage>
</organism>
<name>A0A834TGT6_9FABA</name>
<evidence type="ECO:0000313" key="1">
    <source>
        <dbReference type="EMBL" id="KAF7817109.1"/>
    </source>
</evidence>
<evidence type="ECO:0000313" key="2">
    <source>
        <dbReference type="Proteomes" id="UP000634136"/>
    </source>
</evidence>
<gene>
    <name evidence="1" type="ORF">G2W53_031078</name>
</gene>
<reference evidence="1" key="1">
    <citation type="submission" date="2020-09" db="EMBL/GenBank/DDBJ databases">
        <title>Genome-Enabled Discovery of Anthraquinone Biosynthesis in Senna tora.</title>
        <authorList>
            <person name="Kang S.-H."/>
            <person name="Pandey R.P."/>
            <person name="Lee C.-M."/>
            <person name="Sim J.-S."/>
            <person name="Jeong J.-T."/>
            <person name="Choi B.-S."/>
            <person name="Jung M."/>
            <person name="Ginzburg D."/>
            <person name="Zhao K."/>
            <person name="Won S.Y."/>
            <person name="Oh T.-J."/>
            <person name="Yu Y."/>
            <person name="Kim N.-H."/>
            <person name="Lee O.R."/>
            <person name="Lee T.-H."/>
            <person name="Bashyal P."/>
            <person name="Kim T.-S."/>
            <person name="Lee W.-H."/>
            <person name="Kawkins C."/>
            <person name="Kim C.-K."/>
            <person name="Kim J.S."/>
            <person name="Ahn B.O."/>
            <person name="Rhee S.Y."/>
            <person name="Sohng J.K."/>
        </authorList>
    </citation>
    <scope>NUCLEOTIDE SEQUENCE</scope>
    <source>
        <tissue evidence="1">Leaf</tissue>
    </source>
</reference>
<dbReference type="EMBL" id="JAAIUW010000009">
    <property type="protein sequence ID" value="KAF7817109.1"/>
    <property type="molecule type" value="Genomic_DNA"/>
</dbReference>
<comment type="caution">
    <text evidence="1">The sequence shown here is derived from an EMBL/GenBank/DDBJ whole genome shotgun (WGS) entry which is preliminary data.</text>
</comment>
<dbReference type="Proteomes" id="UP000634136">
    <property type="component" value="Unassembled WGS sequence"/>
</dbReference>